<evidence type="ECO:0000256" key="5">
    <source>
        <dbReference type="ARBA" id="ARBA00022989"/>
    </source>
</evidence>
<comment type="subcellular location">
    <subcellularLocation>
        <location evidence="1 7">Cell membrane</location>
        <topology evidence="1 7">Multi-pass membrane protein</topology>
    </subcellularLocation>
</comment>
<dbReference type="PROSITE" id="PS50928">
    <property type="entry name" value="ABC_TM1"/>
    <property type="match status" value="1"/>
</dbReference>
<dbReference type="EMBL" id="JBHLHV010000001">
    <property type="protein sequence ID" value="MFB8891559.1"/>
    <property type="molecule type" value="Genomic_DNA"/>
</dbReference>
<evidence type="ECO:0000313" key="9">
    <source>
        <dbReference type="EMBL" id="MFB8891559.1"/>
    </source>
</evidence>
<comment type="similarity">
    <text evidence="7">Belongs to the binding-protein-dependent transport system permease family.</text>
</comment>
<dbReference type="PANTHER" id="PTHR43386">
    <property type="entry name" value="OLIGOPEPTIDE TRANSPORT SYSTEM PERMEASE PROTEIN APPC"/>
    <property type="match status" value="1"/>
</dbReference>
<gene>
    <name evidence="9" type="ORF">AB7P39_01740</name>
</gene>
<keyword evidence="10" id="KW-1185">Reference proteome</keyword>
<dbReference type="Pfam" id="PF00528">
    <property type="entry name" value="BPD_transp_1"/>
    <property type="match status" value="1"/>
</dbReference>
<comment type="caution">
    <text evidence="9">The sequence shown here is derived from an EMBL/GenBank/DDBJ whole genome shotgun (WGS) entry which is preliminary data.</text>
</comment>
<keyword evidence="3" id="KW-1003">Cell membrane</keyword>
<dbReference type="InterPro" id="IPR035906">
    <property type="entry name" value="MetI-like_sf"/>
</dbReference>
<feature type="transmembrane region" description="Helical" evidence="7">
    <location>
        <begin position="120"/>
        <end position="143"/>
    </location>
</feature>
<keyword evidence="5 7" id="KW-1133">Transmembrane helix</keyword>
<protein>
    <submittedName>
        <fullName evidence="9">ABC transporter permease</fullName>
    </submittedName>
</protein>
<feature type="transmembrane region" description="Helical" evidence="7">
    <location>
        <begin position="89"/>
        <end position="113"/>
    </location>
</feature>
<dbReference type="SUPFAM" id="SSF161098">
    <property type="entry name" value="MetI-like"/>
    <property type="match status" value="1"/>
</dbReference>
<feature type="transmembrane region" description="Helical" evidence="7">
    <location>
        <begin position="256"/>
        <end position="280"/>
    </location>
</feature>
<evidence type="ECO:0000256" key="1">
    <source>
        <dbReference type="ARBA" id="ARBA00004651"/>
    </source>
</evidence>
<evidence type="ECO:0000256" key="4">
    <source>
        <dbReference type="ARBA" id="ARBA00022692"/>
    </source>
</evidence>
<evidence type="ECO:0000259" key="8">
    <source>
        <dbReference type="PROSITE" id="PS50928"/>
    </source>
</evidence>
<dbReference type="InterPro" id="IPR050366">
    <property type="entry name" value="BP-dependent_transpt_permease"/>
</dbReference>
<evidence type="ECO:0000256" key="6">
    <source>
        <dbReference type="ARBA" id="ARBA00023136"/>
    </source>
</evidence>
<organism evidence="9 10">
    <name type="scientific">Microbacterium plantarum</name>
    <dbReference type="NCBI Taxonomy" id="1816425"/>
    <lineage>
        <taxon>Bacteria</taxon>
        <taxon>Bacillati</taxon>
        <taxon>Actinomycetota</taxon>
        <taxon>Actinomycetes</taxon>
        <taxon>Micrococcales</taxon>
        <taxon>Microbacteriaceae</taxon>
        <taxon>Microbacterium</taxon>
    </lineage>
</organism>
<dbReference type="PANTHER" id="PTHR43386:SF1">
    <property type="entry name" value="D,D-DIPEPTIDE TRANSPORT SYSTEM PERMEASE PROTEIN DDPC-RELATED"/>
    <property type="match status" value="1"/>
</dbReference>
<keyword evidence="6 7" id="KW-0472">Membrane</keyword>
<evidence type="ECO:0000313" key="10">
    <source>
        <dbReference type="Proteomes" id="UP001589643"/>
    </source>
</evidence>
<feature type="transmembrane region" description="Helical" evidence="7">
    <location>
        <begin position="149"/>
        <end position="168"/>
    </location>
</feature>
<accession>A0ABV5ENL4</accession>
<sequence length="302" mass="32405">MSSQSVTATLAQLSPRRRRRRPVSTKLVVGLSITFAIVLFGLVAPFFVGDPFRIRPIGITPPSAEFWLGTTQKGQDIFAQLAVSTTNSLLIGVIVGVLSLVLSAFFGIVGAYLGRWFDEGFSLITNIALVIPGLPLIIVVSSYVESRGLGVVALILALTSWAGGARVLRAVTLSLRNRDYVAAARVAGERTFRIITVEILPNLLPILASSFIFGVVSAILAEAGLSYLGLGVTGDYTWGRMLYDAQMNSALRAGAWWWFVPPGLLIATLGAALSLVNFALDEIVNPKLRLPVAARPRRKALS</sequence>
<feature type="transmembrane region" description="Helical" evidence="7">
    <location>
        <begin position="27"/>
        <end position="48"/>
    </location>
</feature>
<keyword evidence="2 7" id="KW-0813">Transport</keyword>
<keyword evidence="4 7" id="KW-0812">Transmembrane</keyword>
<reference evidence="9 10" key="1">
    <citation type="submission" date="2024-08" db="EMBL/GenBank/DDBJ databases">
        <title>Heavy metals resistant antinobacteria isolated from wastewater.</title>
        <authorList>
            <person name="Roman Ponce B."/>
            <person name="Blanco Mercado M.A."/>
            <person name="Avila Aldana I.N."/>
            <person name="Morales Arrieta S."/>
        </authorList>
    </citation>
    <scope>NUCLEOTIDE SEQUENCE [LARGE SCALE GENOMIC DNA]</scope>
    <source>
        <strain evidence="10">sma-1</strain>
    </source>
</reference>
<evidence type="ECO:0000256" key="3">
    <source>
        <dbReference type="ARBA" id="ARBA00022475"/>
    </source>
</evidence>
<feature type="domain" description="ABC transmembrane type-1" evidence="8">
    <location>
        <begin position="85"/>
        <end position="277"/>
    </location>
</feature>
<evidence type="ECO:0000256" key="2">
    <source>
        <dbReference type="ARBA" id="ARBA00022448"/>
    </source>
</evidence>
<name>A0ABV5ENL4_9MICO</name>
<dbReference type="Proteomes" id="UP001589643">
    <property type="component" value="Unassembled WGS sequence"/>
</dbReference>
<dbReference type="Gene3D" id="1.10.3720.10">
    <property type="entry name" value="MetI-like"/>
    <property type="match status" value="1"/>
</dbReference>
<feature type="transmembrane region" description="Helical" evidence="7">
    <location>
        <begin position="199"/>
        <end position="221"/>
    </location>
</feature>
<dbReference type="CDD" id="cd06261">
    <property type="entry name" value="TM_PBP2"/>
    <property type="match status" value="1"/>
</dbReference>
<dbReference type="RefSeq" id="WP_114587571.1">
    <property type="nucleotide sequence ID" value="NZ_JBHLHV010000001.1"/>
</dbReference>
<proteinExistence type="inferred from homology"/>
<dbReference type="InterPro" id="IPR000515">
    <property type="entry name" value="MetI-like"/>
</dbReference>
<evidence type="ECO:0000256" key="7">
    <source>
        <dbReference type="RuleBase" id="RU363032"/>
    </source>
</evidence>